<dbReference type="GO" id="GO:0005524">
    <property type="term" value="F:ATP binding"/>
    <property type="evidence" value="ECO:0007669"/>
    <property type="project" value="UniProtKB-KW"/>
</dbReference>
<keyword evidence="9" id="KW-1185">Reference proteome</keyword>
<dbReference type="UniPathway" id="UPA00340">
    <property type="reaction ID" value="UER00458"/>
</dbReference>
<evidence type="ECO:0000256" key="4">
    <source>
        <dbReference type="ARBA" id="ARBA00022777"/>
    </source>
</evidence>
<organism evidence="8 9">
    <name type="scientific">Marinihelvus fidelis</name>
    <dbReference type="NCBI Taxonomy" id="2613842"/>
    <lineage>
        <taxon>Bacteria</taxon>
        <taxon>Pseudomonadati</taxon>
        <taxon>Pseudomonadota</taxon>
        <taxon>Gammaproteobacteria</taxon>
        <taxon>Chromatiales</taxon>
        <taxon>Wenzhouxiangellaceae</taxon>
        <taxon>Marinihelvus</taxon>
    </lineage>
</organism>
<accession>A0A5N0T9F7</accession>
<proteinExistence type="inferred from homology"/>
<dbReference type="AlphaFoldDB" id="A0A5N0T9F7"/>
<comment type="subcellular location">
    <subcellularLocation>
        <location evidence="6">Cytoplasm</location>
    </subcellularLocation>
</comment>
<protein>
    <recommendedName>
        <fullName evidence="6">Acetate kinase</fullName>
        <ecNumber evidence="6">2.7.2.1</ecNumber>
    </recommendedName>
    <alternativeName>
        <fullName evidence="6">Acetokinase</fullName>
    </alternativeName>
</protein>
<dbReference type="InterPro" id="IPR000890">
    <property type="entry name" value="Aliphatic_acid_kin_short-chain"/>
</dbReference>
<dbReference type="Proteomes" id="UP000325372">
    <property type="component" value="Unassembled WGS sequence"/>
</dbReference>
<dbReference type="PIRSF" id="PIRSF000722">
    <property type="entry name" value="Acetate_prop_kin"/>
    <property type="match status" value="1"/>
</dbReference>
<dbReference type="InterPro" id="IPR043129">
    <property type="entry name" value="ATPase_NBD"/>
</dbReference>
<dbReference type="GO" id="GO:0000287">
    <property type="term" value="F:magnesium ion binding"/>
    <property type="evidence" value="ECO:0007669"/>
    <property type="project" value="UniProtKB-UniRule"/>
</dbReference>
<evidence type="ECO:0000256" key="6">
    <source>
        <dbReference type="HAMAP-Rule" id="MF_00020"/>
    </source>
</evidence>
<dbReference type="Gene3D" id="3.30.420.40">
    <property type="match status" value="2"/>
</dbReference>
<dbReference type="PROSITE" id="PS01076">
    <property type="entry name" value="ACETATE_KINASE_2"/>
    <property type="match status" value="1"/>
</dbReference>
<keyword evidence="3 6" id="KW-0547">Nucleotide-binding</keyword>
<evidence type="ECO:0000256" key="2">
    <source>
        <dbReference type="ARBA" id="ARBA00022679"/>
    </source>
</evidence>
<dbReference type="PANTHER" id="PTHR21060">
    <property type="entry name" value="ACETATE KINASE"/>
    <property type="match status" value="1"/>
</dbReference>
<reference evidence="8 9" key="1">
    <citation type="submission" date="2019-09" db="EMBL/GenBank/DDBJ databases">
        <title>Wenzhouxiangella sp. Genome sequencing and assembly.</title>
        <authorList>
            <person name="Zhang R."/>
        </authorList>
    </citation>
    <scope>NUCLEOTIDE SEQUENCE [LARGE SCALE GENOMIC DNA]</scope>
    <source>
        <strain evidence="8 9">W260</strain>
    </source>
</reference>
<dbReference type="InterPro" id="IPR023865">
    <property type="entry name" value="Aliphatic_acid_kinase_CS"/>
</dbReference>
<dbReference type="GO" id="GO:0006085">
    <property type="term" value="P:acetyl-CoA biosynthetic process"/>
    <property type="evidence" value="ECO:0007669"/>
    <property type="project" value="UniProtKB-UniRule"/>
</dbReference>
<comment type="caution">
    <text evidence="8">The sequence shown here is derived from an EMBL/GenBank/DDBJ whole genome shotgun (WGS) entry which is preliminary data.</text>
</comment>
<dbReference type="GO" id="GO:0006083">
    <property type="term" value="P:acetate metabolic process"/>
    <property type="evidence" value="ECO:0007669"/>
    <property type="project" value="TreeGrafter"/>
</dbReference>
<keyword evidence="6" id="KW-0479">Metal-binding</keyword>
<sequence>MAASTPAHHVLVLNAGSSSIKYVVFDAGDLSERARGQVERIGEPGGEAGNHRQALALIVDELGKAGIDGNDLVAVGHRVVHGGEAFTAPTRVNDDALQTIRDLASLAPLHNPANADGIEVARHAFPGIPHVAVFDTAFHATMPAHAYRYAVPEAVYREHGVRRYGFHGTSHQYVTGETARRLGCPVDQVNLVSLHLGNGASACAVRGGRSIDTSMGMTPLAGLVMGTRPGDIDPGVLLHLATSAGYSADDLSALLNRESGLKGLCGAGDMREVLRRSASGDEAAELAVRKFCYQAAKQVGAYAAALGRVDALVFTAGIGENNPEIRAGICAELCALGIHVDPKRNAAPQDNGFAIHASGSKIVVYVIPTREEFEIARQTLTFVEDTGSFVTP</sequence>
<comment type="function">
    <text evidence="6">Catalyzes the formation of acetyl phosphate from acetate and ATP. Can also catalyze the reverse reaction.</text>
</comment>
<dbReference type="CDD" id="cd24010">
    <property type="entry name" value="ASKHA_NBD_AcK_PK"/>
    <property type="match status" value="1"/>
</dbReference>
<evidence type="ECO:0000256" key="7">
    <source>
        <dbReference type="RuleBase" id="RU003835"/>
    </source>
</evidence>
<evidence type="ECO:0000313" key="8">
    <source>
        <dbReference type="EMBL" id="KAA9131582.1"/>
    </source>
</evidence>
<dbReference type="PRINTS" id="PR00471">
    <property type="entry name" value="ACETATEKNASE"/>
</dbReference>
<keyword evidence="4 6" id="KW-0418">Kinase</keyword>
<feature type="site" description="Transition state stabilizer" evidence="6">
    <location>
        <position position="228"/>
    </location>
</feature>
<keyword evidence="5 6" id="KW-0067">ATP-binding</keyword>
<feature type="binding site" evidence="6">
    <location>
        <begin position="317"/>
        <end position="321"/>
    </location>
    <ligand>
        <name>ATP</name>
        <dbReference type="ChEBI" id="CHEBI:30616"/>
    </ligand>
</feature>
<dbReference type="GO" id="GO:0008776">
    <property type="term" value="F:acetate kinase activity"/>
    <property type="evidence" value="ECO:0007669"/>
    <property type="project" value="UniProtKB-UniRule"/>
</dbReference>
<comment type="pathway">
    <text evidence="6">Metabolic intermediate biosynthesis; acetyl-CoA biosynthesis; acetyl-CoA from acetate: step 1/2.</text>
</comment>
<keyword evidence="6" id="KW-0963">Cytoplasm</keyword>
<dbReference type="NCBIfam" id="TIGR00016">
    <property type="entry name" value="ackA"/>
    <property type="match status" value="1"/>
</dbReference>
<dbReference type="PROSITE" id="PS01075">
    <property type="entry name" value="ACETATE_KINASE_1"/>
    <property type="match status" value="1"/>
</dbReference>
<evidence type="ECO:0000256" key="3">
    <source>
        <dbReference type="ARBA" id="ARBA00022741"/>
    </source>
</evidence>
<feature type="binding site" evidence="6">
    <location>
        <position position="14"/>
    </location>
    <ligand>
        <name>Mg(2+)</name>
        <dbReference type="ChEBI" id="CHEBI:18420"/>
    </ligand>
</feature>
<feature type="binding site" evidence="6">
    <location>
        <begin position="195"/>
        <end position="199"/>
    </location>
    <ligand>
        <name>ATP</name>
        <dbReference type="ChEBI" id="CHEBI:30616"/>
    </ligand>
</feature>
<dbReference type="EC" id="2.7.2.1" evidence="6"/>
<feature type="binding site" evidence="6">
    <location>
        <begin position="269"/>
        <end position="271"/>
    </location>
    <ligand>
        <name>ATP</name>
        <dbReference type="ChEBI" id="CHEBI:30616"/>
    </ligand>
</feature>
<dbReference type="Pfam" id="PF00871">
    <property type="entry name" value="Acetate_kinase"/>
    <property type="match status" value="1"/>
</dbReference>
<dbReference type="SUPFAM" id="SSF53067">
    <property type="entry name" value="Actin-like ATPase domain"/>
    <property type="match status" value="2"/>
</dbReference>
<keyword evidence="6" id="KW-0460">Magnesium</keyword>
<feature type="binding site" evidence="6">
    <location>
        <position position="21"/>
    </location>
    <ligand>
        <name>ATP</name>
        <dbReference type="ChEBI" id="CHEBI:30616"/>
    </ligand>
</feature>
<gene>
    <name evidence="6" type="primary">ackA</name>
    <name evidence="8" type="ORF">F3N42_09715</name>
</gene>
<evidence type="ECO:0000256" key="1">
    <source>
        <dbReference type="ARBA" id="ARBA00008748"/>
    </source>
</evidence>
<feature type="binding site" evidence="6">
    <location>
        <position position="78"/>
    </location>
    <ligand>
        <name>substrate</name>
    </ligand>
</feature>
<evidence type="ECO:0000256" key="5">
    <source>
        <dbReference type="ARBA" id="ARBA00022840"/>
    </source>
</evidence>
<dbReference type="InterPro" id="IPR004372">
    <property type="entry name" value="Ac/propionate_kinase"/>
</dbReference>
<keyword evidence="2 6" id="KW-0808">Transferase</keyword>
<evidence type="ECO:0000313" key="9">
    <source>
        <dbReference type="Proteomes" id="UP000325372"/>
    </source>
</evidence>
<comment type="catalytic activity">
    <reaction evidence="6">
        <text>acetate + ATP = acetyl phosphate + ADP</text>
        <dbReference type="Rhea" id="RHEA:11352"/>
        <dbReference type="ChEBI" id="CHEBI:22191"/>
        <dbReference type="ChEBI" id="CHEBI:30089"/>
        <dbReference type="ChEBI" id="CHEBI:30616"/>
        <dbReference type="ChEBI" id="CHEBI:456216"/>
        <dbReference type="EC" id="2.7.2.1"/>
    </reaction>
</comment>
<dbReference type="RefSeq" id="WP_150864231.1">
    <property type="nucleotide sequence ID" value="NZ_VYXP01000005.1"/>
</dbReference>
<feature type="active site" description="Proton donor/acceptor" evidence="6">
    <location>
        <position position="135"/>
    </location>
</feature>
<dbReference type="GO" id="GO:0005737">
    <property type="term" value="C:cytoplasm"/>
    <property type="evidence" value="ECO:0007669"/>
    <property type="project" value="UniProtKB-SubCell"/>
</dbReference>
<dbReference type="PANTHER" id="PTHR21060:SF15">
    <property type="entry name" value="ACETATE KINASE-RELATED"/>
    <property type="match status" value="1"/>
</dbReference>
<name>A0A5N0T9F7_9GAMM</name>
<comment type="cofactor">
    <cofactor evidence="6">
        <name>Mg(2+)</name>
        <dbReference type="ChEBI" id="CHEBI:18420"/>
    </cofactor>
    <cofactor evidence="6">
        <name>Mn(2+)</name>
        <dbReference type="ChEBI" id="CHEBI:29035"/>
    </cofactor>
    <text evidence="6">Mg(2+). Can also accept Mn(2+).</text>
</comment>
<comment type="similarity">
    <text evidence="1 6 7">Belongs to the acetokinase family.</text>
</comment>
<dbReference type="HAMAP" id="MF_00020">
    <property type="entry name" value="Acetate_kinase"/>
    <property type="match status" value="1"/>
</dbReference>
<dbReference type="EMBL" id="VYXP01000005">
    <property type="protein sequence ID" value="KAA9131582.1"/>
    <property type="molecule type" value="Genomic_DNA"/>
</dbReference>
<comment type="subunit">
    <text evidence="6">Homodimer.</text>
</comment>
<feature type="site" description="Transition state stabilizer" evidence="6">
    <location>
        <position position="167"/>
    </location>
</feature>
<feature type="binding site" evidence="6">
    <location>
        <position position="371"/>
    </location>
    <ligand>
        <name>Mg(2+)</name>
        <dbReference type="ChEBI" id="CHEBI:18420"/>
    </ligand>
</feature>